<evidence type="ECO:0000256" key="6">
    <source>
        <dbReference type="ARBA" id="ARBA00022833"/>
    </source>
</evidence>
<comment type="cofactor">
    <cofactor evidence="1">
        <name>Zn(2+)</name>
        <dbReference type="ChEBI" id="CHEBI:29105"/>
    </cofactor>
</comment>
<dbReference type="CDD" id="cd08662">
    <property type="entry name" value="M13"/>
    <property type="match status" value="1"/>
</dbReference>
<evidence type="ECO:0000256" key="5">
    <source>
        <dbReference type="ARBA" id="ARBA00022801"/>
    </source>
</evidence>
<dbReference type="Gene3D" id="1.10.1380.10">
    <property type="entry name" value="Neutral endopeptidase , domain2"/>
    <property type="match status" value="1"/>
</dbReference>
<dbReference type="InterPro" id="IPR008753">
    <property type="entry name" value="Peptidase_M13_N"/>
</dbReference>
<protein>
    <submittedName>
        <fullName evidence="11">Uncharacterized protein</fullName>
    </submittedName>
</protein>
<gene>
    <name evidence="11" type="ORF">K7432_011028</name>
</gene>
<dbReference type="Pfam" id="PF01431">
    <property type="entry name" value="Peptidase_M13"/>
    <property type="match status" value="1"/>
</dbReference>
<dbReference type="EMBL" id="JASJQH010000811">
    <property type="protein sequence ID" value="KAK9762841.1"/>
    <property type="molecule type" value="Genomic_DNA"/>
</dbReference>
<dbReference type="Pfam" id="PF05649">
    <property type="entry name" value="Peptidase_M13_N"/>
    <property type="match status" value="1"/>
</dbReference>
<dbReference type="PRINTS" id="PR00786">
    <property type="entry name" value="NEPRILYSIN"/>
</dbReference>
<dbReference type="InterPro" id="IPR024079">
    <property type="entry name" value="MetalloPept_cat_dom_sf"/>
</dbReference>
<evidence type="ECO:0000256" key="3">
    <source>
        <dbReference type="ARBA" id="ARBA00022670"/>
    </source>
</evidence>
<evidence type="ECO:0000256" key="8">
    <source>
        <dbReference type="SAM" id="SignalP"/>
    </source>
</evidence>
<sequence>MGKVSSLLLLSLAITGTSVYSQDLPPQIPAATDNFYFHANYEWIKNTKLPGDQSIWNTFSTLKQANSEFLLTTLQKAGNSSTPSLLGDFYASGMDTKLIEKSGLAPIKALLRQVQSVRTRDDVAKAIGKLHSLSINVHGGSPLFAISSQPDTKNSTWTLTYMGQNGLSLPNRDYYIEESQAEIRQKYLAHIESIFKLAKAKNGSARAKTVLDFETSLAKNSLSSVELRDVHRVYNKLNFSQLRAITPSFPWLTYCQSLGWKKGHCFGDGAVIIDNPDFFKFFNTLFKKFRAEDWRVYLEWQVLGFSATYLDQKFKSQDFEFYGRTLRGQSEPTPRWKFLLGEIGSQIPDTVSQIFVAEKFKPEAKAQALEMVKFLQNAHATRLETIEWMGPETRKRAVEKLRALNVKIGYPNKWEKYANIKISRKRPFISNVLDAASANFKKTLLASNTPTDTSKWFMTSYEVNAYYAPEYNDIAFPAGILQPPFFYPPDEKNPKGNPAANFGGIGAVIGHEITHGFDDQGRNYNAKGNLEDWWTPKDAAEFDKRAKTVVDLYSSYEMFGSKVNGNLTQGENIADIGGVKLSYLAFKEWQKNNPGVVGVVNGLTPEQQFFTAYAQVWKNIVRKEEALYRLRTDPHAPGMWRVNGPLSNFKEFYDAFGVKEGDKMFRKEADRVNIW</sequence>
<organism evidence="11 12">
    <name type="scientific">Basidiobolus ranarum</name>
    <dbReference type="NCBI Taxonomy" id="34480"/>
    <lineage>
        <taxon>Eukaryota</taxon>
        <taxon>Fungi</taxon>
        <taxon>Fungi incertae sedis</taxon>
        <taxon>Zoopagomycota</taxon>
        <taxon>Entomophthoromycotina</taxon>
        <taxon>Basidiobolomycetes</taxon>
        <taxon>Basidiobolales</taxon>
        <taxon>Basidiobolaceae</taxon>
        <taxon>Basidiobolus</taxon>
    </lineage>
</organism>
<evidence type="ECO:0000313" key="12">
    <source>
        <dbReference type="Proteomes" id="UP001479436"/>
    </source>
</evidence>
<keyword evidence="6" id="KW-0862">Zinc</keyword>
<keyword evidence="3" id="KW-0645">Protease</keyword>
<comment type="similarity">
    <text evidence="2">Belongs to the peptidase M13 family.</text>
</comment>
<evidence type="ECO:0000313" key="11">
    <source>
        <dbReference type="EMBL" id="KAK9762841.1"/>
    </source>
</evidence>
<dbReference type="SUPFAM" id="SSF55486">
    <property type="entry name" value="Metalloproteases ('zincins'), catalytic domain"/>
    <property type="match status" value="1"/>
</dbReference>
<dbReference type="PANTHER" id="PTHR11733:SF167">
    <property type="entry name" value="FI17812P1-RELATED"/>
    <property type="match status" value="1"/>
</dbReference>
<evidence type="ECO:0000259" key="10">
    <source>
        <dbReference type="Pfam" id="PF05649"/>
    </source>
</evidence>
<evidence type="ECO:0000256" key="2">
    <source>
        <dbReference type="ARBA" id="ARBA00007357"/>
    </source>
</evidence>
<keyword evidence="4" id="KW-0479">Metal-binding</keyword>
<keyword evidence="5" id="KW-0378">Hydrolase</keyword>
<evidence type="ECO:0000256" key="7">
    <source>
        <dbReference type="ARBA" id="ARBA00023049"/>
    </source>
</evidence>
<keyword evidence="8" id="KW-0732">Signal</keyword>
<comment type="caution">
    <text evidence="11">The sequence shown here is derived from an EMBL/GenBank/DDBJ whole genome shotgun (WGS) entry which is preliminary data.</text>
</comment>
<dbReference type="PROSITE" id="PS51885">
    <property type="entry name" value="NEPRILYSIN"/>
    <property type="match status" value="1"/>
</dbReference>
<dbReference type="Proteomes" id="UP001479436">
    <property type="component" value="Unassembled WGS sequence"/>
</dbReference>
<name>A0ABR2WMX2_9FUNG</name>
<dbReference type="InterPro" id="IPR000718">
    <property type="entry name" value="Peptidase_M13"/>
</dbReference>
<reference evidence="11 12" key="1">
    <citation type="submission" date="2023-04" db="EMBL/GenBank/DDBJ databases">
        <title>Genome of Basidiobolus ranarum AG-B5.</title>
        <authorList>
            <person name="Stajich J.E."/>
            <person name="Carter-House D."/>
            <person name="Gryganskyi A."/>
        </authorList>
    </citation>
    <scope>NUCLEOTIDE SEQUENCE [LARGE SCALE GENOMIC DNA]</scope>
    <source>
        <strain evidence="11 12">AG-B5</strain>
    </source>
</reference>
<evidence type="ECO:0000256" key="4">
    <source>
        <dbReference type="ARBA" id="ARBA00022723"/>
    </source>
</evidence>
<dbReference type="Gene3D" id="3.40.390.10">
    <property type="entry name" value="Collagenase (Catalytic Domain)"/>
    <property type="match status" value="1"/>
</dbReference>
<evidence type="ECO:0000256" key="1">
    <source>
        <dbReference type="ARBA" id="ARBA00001947"/>
    </source>
</evidence>
<keyword evidence="7" id="KW-0482">Metalloprotease</keyword>
<feature type="signal peptide" evidence="8">
    <location>
        <begin position="1"/>
        <end position="21"/>
    </location>
</feature>
<feature type="domain" description="Peptidase M13 N-terminal" evidence="10">
    <location>
        <begin position="33"/>
        <end position="411"/>
    </location>
</feature>
<keyword evidence="12" id="KW-1185">Reference proteome</keyword>
<dbReference type="InterPro" id="IPR018497">
    <property type="entry name" value="Peptidase_M13_C"/>
</dbReference>
<proteinExistence type="inferred from homology"/>
<evidence type="ECO:0000259" key="9">
    <source>
        <dbReference type="Pfam" id="PF01431"/>
    </source>
</evidence>
<dbReference type="PANTHER" id="PTHR11733">
    <property type="entry name" value="ZINC METALLOPROTEASE FAMILY M13 NEPRILYSIN-RELATED"/>
    <property type="match status" value="1"/>
</dbReference>
<feature type="domain" description="Peptidase M13 C-terminal" evidence="9">
    <location>
        <begin position="464"/>
        <end position="672"/>
    </location>
</feature>
<feature type="chain" id="PRO_5045243736" evidence="8">
    <location>
        <begin position="22"/>
        <end position="675"/>
    </location>
</feature>
<dbReference type="InterPro" id="IPR042089">
    <property type="entry name" value="Peptidase_M13_dom_2"/>
</dbReference>
<accession>A0ABR2WMX2</accession>